<feature type="region of interest" description="Disordered" evidence="1">
    <location>
        <begin position="1"/>
        <end position="26"/>
    </location>
</feature>
<sequence>MRGRGGSAARGRCGRRGRREVGGRGRSEARQVRVGIRVGVRVGVGVRLGCSGVVCGGVVQCGQRAGQSHRLRSWAKVQGDAGNDVSVQPTDVSLCGNKPGNWSIRWAFGVVEAATVTADGDEEVVRQDSCVDETEVQPRGEDVIKDVIAVVVSISEQVMAMRWHALVYCGVRQPGEPSEDVPDGAGVSWLRGDVQVTDTQVIFQHVVECVQGLQSAMDEAADFSTVAGILVPELGVDEAIGSNDEATAREELP</sequence>
<evidence type="ECO:0000313" key="3">
    <source>
        <dbReference type="Proteomes" id="UP000236319"/>
    </source>
</evidence>
<reference evidence="2 3" key="1">
    <citation type="journal article" date="2017" name="BMC Genomics">
        <title>Whole-genome assembly of Babesia ovata and comparative genomics between closely related pathogens.</title>
        <authorList>
            <person name="Yamagishi J."/>
            <person name="Asada M."/>
            <person name="Hakimi H."/>
            <person name="Tanaka T.Q."/>
            <person name="Sugimoto C."/>
            <person name="Kawazu S."/>
        </authorList>
    </citation>
    <scope>NUCLEOTIDE SEQUENCE [LARGE SCALE GENOMIC DNA]</scope>
    <source>
        <strain evidence="2 3">Miyake</strain>
    </source>
</reference>
<comment type="caution">
    <text evidence="2">The sequence shown here is derived from an EMBL/GenBank/DDBJ whole genome shotgun (WGS) entry which is preliminary data.</text>
</comment>
<dbReference type="GeneID" id="39873324"/>
<gene>
    <name evidence="2" type="ORF">BOVATA_010470</name>
</gene>
<protein>
    <submittedName>
        <fullName evidence="2">Uncharacterized protein</fullName>
    </submittedName>
</protein>
<dbReference type="EMBL" id="BDSA01000001">
    <property type="protein sequence ID" value="GBE59554.1"/>
    <property type="molecule type" value="Genomic_DNA"/>
</dbReference>
<dbReference type="Proteomes" id="UP000236319">
    <property type="component" value="Unassembled WGS sequence"/>
</dbReference>
<accession>A0A2H6K979</accession>
<evidence type="ECO:0000313" key="2">
    <source>
        <dbReference type="EMBL" id="GBE59554.1"/>
    </source>
</evidence>
<evidence type="ECO:0000256" key="1">
    <source>
        <dbReference type="SAM" id="MobiDB-lite"/>
    </source>
</evidence>
<proteinExistence type="predicted"/>
<dbReference type="VEuPathDB" id="PiroplasmaDB:BOVATA_010470"/>
<keyword evidence="3" id="KW-1185">Reference proteome</keyword>
<organism evidence="2 3">
    <name type="scientific">Babesia ovata</name>
    <dbReference type="NCBI Taxonomy" id="189622"/>
    <lineage>
        <taxon>Eukaryota</taxon>
        <taxon>Sar</taxon>
        <taxon>Alveolata</taxon>
        <taxon>Apicomplexa</taxon>
        <taxon>Aconoidasida</taxon>
        <taxon>Piroplasmida</taxon>
        <taxon>Babesiidae</taxon>
        <taxon>Babesia</taxon>
    </lineage>
</organism>
<name>A0A2H6K979_9APIC</name>
<dbReference type="AlphaFoldDB" id="A0A2H6K979"/>
<dbReference type="RefSeq" id="XP_028865797.1">
    <property type="nucleotide sequence ID" value="XM_029009964.1"/>
</dbReference>